<dbReference type="InterPro" id="IPR044031">
    <property type="entry name" value="TssC1_N"/>
</dbReference>
<accession>A0ABZ3F2K1</accession>
<sequence length="490" mass="56070">MSGTSANTQTSIKELSIIDSIMQTSRYSKEDESYNIAKMGVAEFITEIVKTDSAENKINKYTLDEMIAHIDDIISRQMDEILHNEQIQQLESTWRGLYFLVERTNFQENIKINLFDVTKQEALEDFEANPDITTTTLYKRIYSSEYGQFGGEPVGAILGDYALNASTPDMNFLSKMSSIAAMSHAPFLTSMSASFFGLDSYAELPKIQDLKALLEGPQYVKWRTFRENEDSKYAGLLVTRFLTRSPYEPQENPIKKFNYKENVHNSHNHLLWGNTIYAFATRLTDSFANYRWCGNIIGPKAGGAVKDLPTYIYESFGTTQSKIPTEVLITDRCEYELAESGFIAFTLRRDSNNAVFFSANAALKPKIFPNTPEGKEAETNYRLGTQLPYIFLVSRLAHYLKVLQREEIGSWKERADIENGLNEWMRQYVSDQENPPAEVRSRRPFRGAKVFVSEIEGEAGWYRINLNVRPHFKFMGANFELSLVGKLDRE</sequence>
<dbReference type="PANTHER" id="PTHR35565">
    <property type="entry name" value="CYTOPLASMIC PROTEIN-RELATED"/>
    <property type="match status" value="1"/>
</dbReference>
<dbReference type="RefSeq" id="WP_300451697.1">
    <property type="nucleotide sequence ID" value="NZ_CP145316.1"/>
</dbReference>
<evidence type="ECO:0000259" key="1">
    <source>
        <dbReference type="Pfam" id="PF05943"/>
    </source>
</evidence>
<gene>
    <name evidence="3" type="primary">tssC</name>
    <name evidence="3" type="ORF">V3I05_06675</name>
</gene>
<evidence type="ECO:0000313" key="3">
    <source>
        <dbReference type="EMBL" id="XAM17368.1"/>
    </source>
</evidence>
<dbReference type="EMBL" id="CP145316">
    <property type="protein sequence ID" value="XAM17368.1"/>
    <property type="molecule type" value="Genomic_DNA"/>
</dbReference>
<evidence type="ECO:0000313" key="4">
    <source>
        <dbReference type="Proteomes" id="UP001434737"/>
    </source>
</evidence>
<name>A0ABZ3F2K1_9HELI</name>
<proteinExistence type="predicted"/>
<dbReference type="NCBIfam" id="TIGR03355">
    <property type="entry name" value="VI_chp_2"/>
    <property type="match status" value="1"/>
</dbReference>
<protein>
    <submittedName>
        <fullName evidence="3">Type VI secretion system contractile sheath large subunit</fullName>
    </submittedName>
</protein>
<evidence type="ECO:0000259" key="2">
    <source>
        <dbReference type="Pfam" id="PF18945"/>
    </source>
</evidence>
<dbReference type="InterPro" id="IPR044032">
    <property type="entry name" value="TssC1_C"/>
</dbReference>
<dbReference type="Pfam" id="PF05943">
    <property type="entry name" value="VipB"/>
    <property type="match status" value="1"/>
</dbReference>
<dbReference type="InterPro" id="IPR010269">
    <property type="entry name" value="T6SS_TssC-like"/>
</dbReference>
<feature type="domain" description="TssC1 C-terminal" evidence="2">
    <location>
        <begin position="376"/>
        <end position="487"/>
    </location>
</feature>
<keyword evidence="4" id="KW-1185">Reference proteome</keyword>
<dbReference type="PANTHER" id="PTHR35565:SF1">
    <property type="entry name" value="TYPE VI SECRETION SYSTEM CONTRACTILE SHEATH LARGE SUBUNIT"/>
    <property type="match status" value="1"/>
</dbReference>
<dbReference type="Pfam" id="PF18945">
    <property type="entry name" value="VipB_2"/>
    <property type="match status" value="1"/>
</dbReference>
<feature type="domain" description="TssC1 N-terminal" evidence="1">
    <location>
        <begin position="64"/>
        <end position="361"/>
    </location>
</feature>
<dbReference type="Proteomes" id="UP001434737">
    <property type="component" value="Chromosome"/>
</dbReference>
<reference evidence="3 4" key="1">
    <citation type="submission" date="2024-02" db="EMBL/GenBank/DDBJ databases">
        <title>Genome and pathogenicity analysis of Helicobacter mastomyrinus isolated from mice.</title>
        <authorList>
            <person name="Zhu L."/>
        </authorList>
    </citation>
    <scope>NUCLEOTIDE SEQUENCE [LARGE SCALE GENOMIC DNA]</scope>
    <source>
        <strain evidence="3 4">Hm-17</strain>
    </source>
</reference>
<organism evidence="3 4">
    <name type="scientific">Helicobacter mastomyrinus</name>
    <dbReference type="NCBI Taxonomy" id="287948"/>
    <lineage>
        <taxon>Bacteria</taxon>
        <taxon>Pseudomonadati</taxon>
        <taxon>Campylobacterota</taxon>
        <taxon>Epsilonproteobacteria</taxon>
        <taxon>Campylobacterales</taxon>
        <taxon>Helicobacteraceae</taxon>
        <taxon>Helicobacter</taxon>
    </lineage>
</organism>